<dbReference type="Proteomes" id="UP000032233">
    <property type="component" value="Unassembled WGS sequence"/>
</dbReference>
<evidence type="ECO:0000256" key="7">
    <source>
        <dbReference type="ARBA" id="ARBA00023004"/>
    </source>
</evidence>
<keyword evidence="11" id="KW-1185">Reference proteome</keyword>
<dbReference type="InterPro" id="IPR017896">
    <property type="entry name" value="4Fe4S_Fe-S-bd"/>
</dbReference>
<dbReference type="Pfam" id="PF07992">
    <property type="entry name" value="Pyr_redox_2"/>
    <property type="match status" value="1"/>
</dbReference>
<keyword evidence="6" id="KW-0560">Oxidoreductase</keyword>
<feature type="domain" description="4Fe-4S ferredoxin-type" evidence="9">
    <location>
        <begin position="104"/>
        <end position="133"/>
    </location>
</feature>
<evidence type="ECO:0000256" key="2">
    <source>
        <dbReference type="ARBA" id="ARBA00006561"/>
    </source>
</evidence>
<dbReference type="EMBL" id="AZAC01000001">
    <property type="protein sequence ID" value="KIX15878.1"/>
    <property type="molecule type" value="Genomic_DNA"/>
</dbReference>
<organism evidence="10 11">
    <name type="scientific">Dethiosulfatarculus sandiegensis</name>
    <dbReference type="NCBI Taxonomy" id="1429043"/>
    <lineage>
        <taxon>Bacteria</taxon>
        <taxon>Pseudomonadati</taxon>
        <taxon>Thermodesulfobacteriota</taxon>
        <taxon>Desulfarculia</taxon>
        <taxon>Desulfarculales</taxon>
        <taxon>Desulfarculaceae</taxon>
        <taxon>Dethiosulfatarculus</taxon>
    </lineage>
</organism>
<evidence type="ECO:0000259" key="9">
    <source>
        <dbReference type="PROSITE" id="PS51379"/>
    </source>
</evidence>
<keyword evidence="3" id="KW-0004">4Fe-4S</keyword>
<dbReference type="GO" id="GO:0046872">
    <property type="term" value="F:metal ion binding"/>
    <property type="evidence" value="ECO:0007669"/>
    <property type="project" value="UniProtKB-KW"/>
</dbReference>
<dbReference type="PROSITE" id="PS00198">
    <property type="entry name" value="4FE4S_FER_1"/>
    <property type="match status" value="1"/>
</dbReference>
<accession>A0A0D2I007</accession>
<dbReference type="Gene3D" id="3.30.70.20">
    <property type="match status" value="1"/>
</dbReference>
<dbReference type="PANTHER" id="PTHR43498">
    <property type="entry name" value="FERREDOXIN:COB-COM HETERODISULFIDE REDUCTASE SUBUNIT A"/>
    <property type="match status" value="1"/>
</dbReference>
<evidence type="ECO:0000313" key="11">
    <source>
        <dbReference type="Proteomes" id="UP000032233"/>
    </source>
</evidence>
<evidence type="ECO:0000256" key="4">
    <source>
        <dbReference type="ARBA" id="ARBA00022723"/>
    </source>
</evidence>
<feature type="domain" description="4Fe-4S ferredoxin-type" evidence="9">
    <location>
        <begin position="934"/>
        <end position="963"/>
    </location>
</feature>
<dbReference type="Pfam" id="PF00037">
    <property type="entry name" value="Fer4"/>
    <property type="match status" value="1"/>
</dbReference>
<evidence type="ECO:0000313" key="10">
    <source>
        <dbReference type="EMBL" id="KIX15878.1"/>
    </source>
</evidence>
<dbReference type="InParanoid" id="A0A0D2I007"/>
<dbReference type="SUPFAM" id="SSF54862">
    <property type="entry name" value="4Fe-4S ferredoxins"/>
    <property type="match status" value="1"/>
</dbReference>
<dbReference type="PROSITE" id="PS51379">
    <property type="entry name" value="4FE4S_FER_2"/>
    <property type="match status" value="3"/>
</dbReference>
<dbReference type="SUPFAM" id="SSF51905">
    <property type="entry name" value="FAD/NAD(P)-binding domain"/>
    <property type="match status" value="1"/>
</dbReference>
<dbReference type="PANTHER" id="PTHR43498:SF1">
    <property type="entry name" value="COB--COM HETERODISULFIDE REDUCTASE IRON-SULFUR SUBUNIT A"/>
    <property type="match status" value="1"/>
</dbReference>
<comment type="similarity">
    <text evidence="2">Belongs to the HdrA family.</text>
</comment>
<dbReference type="RefSeq" id="WP_044346346.1">
    <property type="nucleotide sequence ID" value="NZ_AZAC01000001.1"/>
</dbReference>
<evidence type="ECO:0000256" key="8">
    <source>
        <dbReference type="ARBA" id="ARBA00023014"/>
    </source>
</evidence>
<dbReference type="Gene3D" id="3.50.50.60">
    <property type="entry name" value="FAD/NAD(P)-binding domain"/>
    <property type="match status" value="3"/>
</dbReference>
<dbReference type="Pfam" id="PF12831">
    <property type="entry name" value="FAD_oxidored"/>
    <property type="match status" value="2"/>
</dbReference>
<dbReference type="STRING" id="1429043.X474_00860"/>
<dbReference type="PATRIC" id="fig|1429043.3.peg.179"/>
<dbReference type="InterPro" id="IPR039650">
    <property type="entry name" value="HdrA-like"/>
</dbReference>
<comment type="caution">
    <text evidence="10">The sequence shown here is derived from an EMBL/GenBank/DDBJ whole genome shotgun (WGS) entry which is preliminary data.</text>
</comment>
<dbReference type="GO" id="GO:0051539">
    <property type="term" value="F:4 iron, 4 sulfur cluster binding"/>
    <property type="evidence" value="ECO:0007669"/>
    <property type="project" value="UniProtKB-KW"/>
</dbReference>
<evidence type="ECO:0000256" key="1">
    <source>
        <dbReference type="ARBA" id="ARBA00001974"/>
    </source>
</evidence>
<keyword evidence="5" id="KW-0274">FAD</keyword>
<keyword evidence="5" id="KW-0285">Flavoprotein</keyword>
<dbReference type="AlphaFoldDB" id="A0A0D2I007"/>
<feature type="domain" description="4Fe-4S ferredoxin-type" evidence="9">
    <location>
        <begin position="964"/>
        <end position="993"/>
    </location>
</feature>
<reference evidence="10 11" key="1">
    <citation type="submission" date="2013-11" db="EMBL/GenBank/DDBJ databases">
        <title>Metagenomic analysis of a methanogenic consortium involved in long chain n-alkane degradation.</title>
        <authorList>
            <person name="Davidova I.A."/>
            <person name="Callaghan A.V."/>
            <person name="Wawrik B."/>
            <person name="Pruitt S."/>
            <person name="Marks C."/>
            <person name="Duncan K.E."/>
            <person name="Suflita J.M."/>
        </authorList>
    </citation>
    <scope>NUCLEOTIDE SEQUENCE [LARGE SCALE GENOMIC DNA]</scope>
    <source>
        <strain evidence="10 11">SPR</strain>
    </source>
</reference>
<name>A0A0D2I007_9BACT</name>
<protein>
    <submittedName>
        <fullName evidence="10">Heterodisulfide reductase</fullName>
    </submittedName>
</protein>
<dbReference type="InterPro" id="IPR023753">
    <property type="entry name" value="FAD/NAD-binding_dom"/>
</dbReference>
<comment type="cofactor">
    <cofactor evidence="1">
        <name>FAD</name>
        <dbReference type="ChEBI" id="CHEBI:57692"/>
    </cofactor>
</comment>
<dbReference type="InterPro" id="IPR036188">
    <property type="entry name" value="FAD/NAD-bd_sf"/>
</dbReference>
<dbReference type="GO" id="GO:0016491">
    <property type="term" value="F:oxidoreductase activity"/>
    <property type="evidence" value="ECO:0007669"/>
    <property type="project" value="UniProtKB-KW"/>
</dbReference>
<gene>
    <name evidence="10" type="ORF">X474_00860</name>
</gene>
<evidence type="ECO:0000256" key="5">
    <source>
        <dbReference type="ARBA" id="ARBA00022827"/>
    </source>
</evidence>
<dbReference type="SUPFAM" id="SSF51971">
    <property type="entry name" value="Nucleotide-binding domain"/>
    <property type="match status" value="1"/>
</dbReference>
<keyword evidence="8" id="KW-0411">Iron-sulfur</keyword>
<proteinExistence type="inferred from homology"/>
<evidence type="ECO:0000256" key="6">
    <source>
        <dbReference type="ARBA" id="ARBA00023002"/>
    </source>
</evidence>
<evidence type="ECO:0000256" key="3">
    <source>
        <dbReference type="ARBA" id="ARBA00022485"/>
    </source>
</evidence>
<sequence length="1010" mass="109951">MSNQESIDRANSVLIVGGGIAGIKASLDLAETGRKVYVVDKSPALGGYLPLLDRQFPTNDCQICYLAPELAKSGHSLDIEVLPLTKVTGLIGAPGDFKVSVKTEPRYIDLNRCTACGECLKAAPEGAVSFTPGLDHRAPTCMRYPQAVPMAYSINKDQLTDDNSWTEVCEQDAIDLNMQPEDKILEVGAVIVATGAELFDPISLQGILGYGRNPDVVTSLEFERILSASGPTGGVFSRPSDGKKPKKIGWIQCVGSRTTKEPGKPYCSSICCMFAMKEAVWALEHFADDLDATIFYMDMRPMGKDYEQYYQRVKNENGVNFVRCRPHTVFRDEKTGDSVLSYMDEDGKAQEARLDMVVLATGFHAPCDAKELAENLGVELDPYNFMAAHDFSPVSTSRPGVYACGMALGPRDIPDSVIQGSAAACQAAKHLNPAPGLVPEQDMPPERDVTKEEPKVGVYICDFGASVKRVVDFKALADYMEKMPEVAHVEEVELLWTSAGLDRMTESIKENGINRVVVAGYSPRSHLTLFADSVRKAGLNKAYLDMANIREQAAWVHQNNPAAATTKAIDLVRMSVAGVRAARPIYSHFQPVEQTALVVGGGVSGMASALSLAEQGTKVYLVEKSKELGGMARKLARSLDGSPVPPQVEEMVKKVEASDKIEVIKEALIVDHQGEMGAFKTSIQSGPAMYYQEVEHGVTVIATGASEYKPTEYLYGQDQRVLTQLELEKRLSDGETDDLNTVVMIQCVGSRNETNPACGRVCCRSAVKNALWLKEQKPGSRLVVLYRDMRMPYTAEESYRAAREKGVLFVRYNPEDLPQVRQDDGDLKLRFTDPVLGRPIEMATDALVLSVPQVAVDEETEELASIFRLQRSETGFLMEQHAKYLPVDSPVPGLFLAGSALAPKSLNEAVTQGQAAAGRALAILAQEKQAVEGGVAKVMIERCAACLVCVRACPFEVPFINADGFSEIDPAKCQGCGICASVCPAKAIHLQGYYDEQIMDRTDALLEGVL</sequence>
<keyword evidence="7" id="KW-0408">Iron</keyword>
<keyword evidence="4" id="KW-0479">Metal-binding</keyword>
<dbReference type="InterPro" id="IPR017900">
    <property type="entry name" value="4Fe4S_Fe_S_CS"/>
</dbReference>